<feature type="region of interest" description="Disordered" evidence="1">
    <location>
        <begin position="356"/>
        <end position="434"/>
    </location>
</feature>
<feature type="region of interest" description="Disordered" evidence="1">
    <location>
        <begin position="183"/>
        <end position="214"/>
    </location>
</feature>
<feature type="compositionally biased region" description="Basic and acidic residues" evidence="1">
    <location>
        <begin position="25"/>
        <end position="53"/>
    </location>
</feature>
<organism evidence="2 3">
    <name type="scientific">Haemonchus contortus</name>
    <name type="common">Barber pole worm</name>
    <dbReference type="NCBI Taxonomy" id="6289"/>
    <lineage>
        <taxon>Eukaryota</taxon>
        <taxon>Metazoa</taxon>
        <taxon>Ecdysozoa</taxon>
        <taxon>Nematoda</taxon>
        <taxon>Chromadorea</taxon>
        <taxon>Rhabditida</taxon>
        <taxon>Rhabditina</taxon>
        <taxon>Rhabditomorpha</taxon>
        <taxon>Strongyloidea</taxon>
        <taxon>Trichostrongylidae</taxon>
        <taxon>Haemonchus</taxon>
    </lineage>
</organism>
<dbReference type="Proteomes" id="UP000025227">
    <property type="component" value="Unplaced"/>
</dbReference>
<reference evidence="3" key="1">
    <citation type="submission" date="2020-12" db="UniProtKB">
        <authorList>
            <consortium name="WormBaseParasite"/>
        </authorList>
    </citation>
    <scope>IDENTIFICATION</scope>
    <source>
        <strain evidence="3">MHco3</strain>
    </source>
</reference>
<evidence type="ECO:0000313" key="2">
    <source>
        <dbReference type="Proteomes" id="UP000025227"/>
    </source>
</evidence>
<dbReference type="WBParaSite" id="HCON_00131400-00001">
    <property type="protein sequence ID" value="HCON_00131400-00001"/>
    <property type="gene ID" value="HCON_00131400"/>
</dbReference>
<dbReference type="AlphaFoldDB" id="A0A7I4YRH2"/>
<name>A0A7I4YRH2_HAECO</name>
<proteinExistence type="predicted"/>
<feature type="compositionally biased region" description="Polar residues" evidence="1">
    <location>
        <begin position="424"/>
        <end position="434"/>
    </location>
</feature>
<feature type="compositionally biased region" description="Polar residues" evidence="1">
    <location>
        <begin position="188"/>
        <end position="198"/>
    </location>
</feature>
<dbReference type="OrthoDB" id="5855948at2759"/>
<accession>A0A7I4YRH2</accession>
<feature type="region of interest" description="Disordered" evidence="1">
    <location>
        <begin position="108"/>
        <end position="136"/>
    </location>
</feature>
<feature type="compositionally biased region" description="Low complexity" evidence="1">
    <location>
        <begin position="110"/>
        <end position="125"/>
    </location>
</feature>
<evidence type="ECO:0000313" key="3">
    <source>
        <dbReference type="WBParaSite" id="HCON_00131400-00001"/>
    </source>
</evidence>
<protein>
    <submittedName>
        <fullName evidence="3">Protein kinase domain-containing protein</fullName>
    </submittedName>
</protein>
<feature type="compositionally biased region" description="Low complexity" evidence="1">
    <location>
        <begin position="366"/>
        <end position="390"/>
    </location>
</feature>
<evidence type="ECO:0000256" key="1">
    <source>
        <dbReference type="SAM" id="MobiDB-lite"/>
    </source>
</evidence>
<feature type="compositionally biased region" description="Basic and acidic residues" evidence="1">
    <location>
        <begin position="199"/>
        <end position="214"/>
    </location>
</feature>
<feature type="region of interest" description="Disordered" evidence="1">
    <location>
        <begin position="294"/>
        <end position="319"/>
    </location>
</feature>
<feature type="region of interest" description="Disordered" evidence="1">
    <location>
        <begin position="21"/>
        <end position="56"/>
    </location>
</feature>
<sequence>MPVSIGVKVSLLVLLNSEELQPTESRNDLSRGKTSSEAKKDAEDFSKNGRESEQTVSPVFVKNLNQALVKFLRDVSAIVKELPQDAEQIQKSDIEKIIANSLIAAVPEQSTSTLNSSTTSPRSRPVQPPSSPFYRTQHLVPSAHSFDREHSALSSRNYFTKKSRENEAESGVLQSLKGMNFRSKGLSLPNQNSASEIKQGSERKFASKGREEGKQMRTLYSQDTSPSRYISRKKPLVSTNPFHRKIRLNEIGNRPFGRTQIQVEPTYFKEKRLGEGMTSKSVIRKTDKQSYLREKSQVKVHLAHSSQKRYGGTRWRTPARGDFRGAPAVSPNAQQFQAKNLYTRRKEFIIQDRRASDFSETVSQPQQRQTRTGRTFRNRPLPVTSASGTGRSERSRTSASAKPRQPVTTSVLPPFSRPRLGRPSRNNLQGATFKQNTNQVRLARVKQSQRTTIYSPFTTSRPNFSTIQSPRPNLALQHLTSRSMENLPTQSPLGDSAVWEKHNDTTSQETALNNMLFEVFSRMGVQSFLMKTGEGSLHGVANPTLTHFIPDEASDSTITNRLPLQAPFSFTKGRHDIEEEDLKVAVSGAQRNTNGAIRSQRPPFAGQRLAVRNPIFFRNGGNGKGEQTNGMTSKQMRIAAMAKT</sequence>
<keyword evidence="2" id="KW-1185">Reference proteome</keyword>